<feature type="compositionally biased region" description="Low complexity" evidence="1">
    <location>
        <begin position="95"/>
        <end position="108"/>
    </location>
</feature>
<accession>A0AAN6MY23</accession>
<protein>
    <submittedName>
        <fullName evidence="2">Uncharacterized protein</fullName>
    </submittedName>
</protein>
<proteinExistence type="predicted"/>
<dbReference type="Proteomes" id="UP001303473">
    <property type="component" value="Unassembled WGS sequence"/>
</dbReference>
<comment type="caution">
    <text evidence="2">The sequence shown here is derived from an EMBL/GenBank/DDBJ whole genome shotgun (WGS) entry which is preliminary data.</text>
</comment>
<gene>
    <name evidence="2" type="ORF">QBC46DRAFT_271324</name>
</gene>
<feature type="compositionally biased region" description="Acidic residues" evidence="1">
    <location>
        <begin position="365"/>
        <end position="374"/>
    </location>
</feature>
<name>A0AAN6MY23_9PEZI</name>
<organism evidence="2 3">
    <name type="scientific">Diplogelasinospora grovesii</name>
    <dbReference type="NCBI Taxonomy" id="303347"/>
    <lineage>
        <taxon>Eukaryota</taxon>
        <taxon>Fungi</taxon>
        <taxon>Dikarya</taxon>
        <taxon>Ascomycota</taxon>
        <taxon>Pezizomycotina</taxon>
        <taxon>Sordariomycetes</taxon>
        <taxon>Sordariomycetidae</taxon>
        <taxon>Sordariales</taxon>
        <taxon>Diplogelasinosporaceae</taxon>
        <taxon>Diplogelasinospora</taxon>
    </lineage>
</organism>
<reference evidence="3" key="1">
    <citation type="journal article" date="2023" name="Mol. Phylogenet. Evol.">
        <title>Genome-scale phylogeny and comparative genomics of the fungal order Sordariales.</title>
        <authorList>
            <person name="Hensen N."/>
            <person name="Bonometti L."/>
            <person name="Westerberg I."/>
            <person name="Brannstrom I.O."/>
            <person name="Guillou S."/>
            <person name="Cros-Aarteil S."/>
            <person name="Calhoun S."/>
            <person name="Haridas S."/>
            <person name="Kuo A."/>
            <person name="Mondo S."/>
            <person name="Pangilinan J."/>
            <person name="Riley R."/>
            <person name="LaButti K."/>
            <person name="Andreopoulos B."/>
            <person name="Lipzen A."/>
            <person name="Chen C."/>
            <person name="Yan M."/>
            <person name="Daum C."/>
            <person name="Ng V."/>
            <person name="Clum A."/>
            <person name="Steindorff A."/>
            <person name="Ohm R.A."/>
            <person name="Martin F."/>
            <person name="Silar P."/>
            <person name="Natvig D.O."/>
            <person name="Lalanne C."/>
            <person name="Gautier V."/>
            <person name="Ament-Velasquez S.L."/>
            <person name="Kruys A."/>
            <person name="Hutchinson M.I."/>
            <person name="Powell A.J."/>
            <person name="Barry K."/>
            <person name="Miller A.N."/>
            <person name="Grigoriev I.V."/>
            <person name="Debuchy R."/>
            <person name="Gladieux P."/>
            <person name="Hiltunen Thoren M."/>
            <person name="Johannesson H."/>
        </authorList>
    </citation>
    <scope>NUCLEOTIDE SEQUENCE [LARGE SCALE GENOMIC DNA]</scope>
    <source>
        <strain evidence="3">CBS 340.73</strain>
    </source>
</reference>
<feature type="region of interest" description="Disordered" evidence="1">
    <location>
        <begin position="301"/>
        <end position="414"/>
    </location>
</feature>
<evidence type="ECO:0000313" key="3">
    <source>
        <dbReference type="Proteomes" id="UP001303473"/>
    </source>
</evidence>
<feature type="region of interest" description="Disordered" evidence="1">
    <location>
        <begin position="79"/>
        <end position="108"/>
    </location>
</feature>
<evidence type="ECO:0000313" key="2">
    <source>
        <dbReference type="EMBL" id="KAK3935620.1"/>
    </source>
</evidence>
<evidence type="ECO:0000256" key="1">
    <source>
        <dbReference type="SAM" id="MobiDB-lite"/>
    </source>
</evidence>
<sequence>MVVHLDPHSQDSFEQHGPWHFRDIRFKRAEPDERDAGLVKASVIPPLDDQPSEPPSTISDDPPQSSLDAAAERIPVAGPEQPMANWPSDPTPIVSFTTKTSTSGRSSFFSTPGATLTFAQIAPPGEQAFSFSWEDSPTPSTQAIKRRRLGTDVDGPNTASLGCKKRRLLRHLITSRLSEPFSLPATHILNRESVATGDRRFLKLAAIMAARRLNNAGLGQPHQPPQPHASPSSLLRRAAMINRFRLRIRTEAAERGDVQVADLAANAALLQQSHGLGLVVGARFPAAPASALSAPSAPVLRIPYQDHPHPLSRAGSGARSSPPGSPSGLRPTPTTAGGLRLPPSPRVRPLRSPELRSTRPMIELNEVDDLDDDSVAFPTSEHESRYEDEPDDVYADFGVIFGSGDGDSSDDDNAAEHVEDYMDDLDGIPWTARC</sequence>
<keyword evidence="3" id="KW-1185">Reference proteome</keyword>
<feature type="compositionally biased region" description="Polar residues" evidence="1">
    <location>
        <begin position="55"/>
        <end position="66"/>
    </location>
</feature>
<feature type="region of interest" description="Disordered" evidence="1">
    <location>
        <begin position="30"/>
        <end position="66"/>
    </location>
</feature>
<feature type="compositionally biased region" description="Low complexity" evidence="1">
    <location>
        <begin position="311"/>
        <end position="341"/>
    </location>
</feature>
<dbReference type="EMBL" id="MU853914">
    <property type="protein sequence ID" value="KAK3935620.1"/>
    <property type="molecule type" value="Genomic_DNA"/>
</dbReference>
<dbReference type="AlphaFoldDB" id="A0AAN6MY23"/>